<dbReference type="SUPFAM" id="SSF52540">
    <property type="entry name" value="P-loop containing nucleoside triphosphate hydrolases"/>
    <property type="match status" value="1"/>
</dbReference>
<reference evidence="1 2" key="1">
    <citation type="submission" date="2016-04" db="EMBL/GenBank/DDBJ databases">
        <authorList>
            <person name="Evans L.H."/>
            <person name="Alamgir A."/>
            <person name="Owens N."/>
            <person name="Weber N.D."/>
            <person name="Virtaneva K."/>
            <person name="Barbian K."/>
            <person name="Babar A."/>
            <person name="Rosenke K."/>
        </authorList>
    </citation>
    <scope>NUCLEOTIDE SEQUENCE [LARGE SCALE GENOMIC DNA]</scope>
    <source>
        <strain evidence="1 2">JL2886</strain>
    </source>
</reference>
<dbReference type="InterPro" id="IPR027417">
    <property type="entry name" value="P-loop_NTPase"/>
</dbReference>
<name>A0A1B0ZPQ5_9RHOB</name>
<proteinExistence type="predicted"/>
<gene>
    <name evidence="1" type="ORF">JL2886_01236</name>
</gene>
<keyword evidence="2" id="KW-1185">Reference proteome</keyword>
<dbReference type="Gene3D" id="3.40.50.300">
    <property type="entry name" value="P-loop containing nucleotide triphosphate hydrolases"/>
    <property type="match status" value="1"/>
</dbReference>
<evidence type="ECO:0000313" key="2">
    <source>
        <dbReference type="Proteomes" id="UP000092565"/>
    </source>
</evidence>
<dbReference type="EMBL" id="CP015124">
    <property type="protein sequence ID" value="ANP36156.1"/>
    <property type="molecule type" value="Genomic_DNA"/>
</dbReference>
<organism evidence="1 2">
    <name type="scientific">Phaeobacter gallaeciensis</name>
    <dbReference type="NCBI Taxonomy" id="60890"/>
    <lineage>
        <taxon>Bacteria</taxon>
        <taxon>Pseudomonadati</taxon>
        <taxon>Pseudomonadota</taxon>
        <taxon>Alphaproteobacteria</taxon>
        <taxon>Rhodobacterales</taxon>
        <taxon>Roseobacteraceae</taxon>
        <taxon>Phaeobacter</taxon>
    </lineage>
</organism>
<dbReference type="Proteomes" id="UP000092565">
    <property type="component" value="Chromosome"/>
</dbReference>
<dbReference type="AlphaFoldDB" id="A0A1B0ZPQ5"/>
<accession>A0A1B0ZPQ5</accession>
<sequence>MKDDRENLLQRSNWNGAPTPEIGLAVVQRLLDRLHAADLQYCHWKSNEHLDAGMRGLTDLDVLVEPWRGDDLQRTLGESGFRRFQATALTAYPAVEDYLAVDDATGTLVHLHLHHRLTLGQKHLKGYRLPWEAQALATRRFDPTHGAYVTAPELELLLLLVRDALKRRIRTTVAAWIRVKGGNDDFEREFAWLVERAEADAVVSLATGMIGPKTEAPLRRILTDGARHSDRAAFAKAVRAALRPHRTYGAISAALFMKVREVFWLLGGLSRRRFHWAIPLRRTSPRGGIVVAFLGSDGAGKSTMRADTVSWLGQKLDVVPIYFGSGDGPGSLLRLPLQIARRLVDRRAVSGTPSQRRSGLRGRLRAVALIPWALSLSLEKRAKLRRMIRARNRGLVVICDRYPQDQFQGFNDGCLLGRFASSSSRLAQALARWEARAYADARLYPPDVVIKLIASPEVALSRRPEMSAEEIENRIKVVRALRFPDETLVAEIDADQPLDEVVQSVRRVIWKVL</sequence>
<evidence type="ECO:0008006" key="3">
    <source>
        <dbReference type="Google" id="ProtNLM"/>
    </source>
</evidence>
<evidence type="ECO:0000313" key="1">
    <source>
        <dbReference type="EMBL" id="ANP36156.1"/>
    </source>
</evidence>
<protein>
    <recommendedName>
        <fullName evidence="3">Thymidylate kinase</fullName>
    </recommendedName>
</protein>